<gene>
    <name evidence="2" type="ORF">TDIB3V08_LOCUS7559</name>
</gene>
<evidence type="ECO:0000256" key="1">
    <source>
        <dbReference type="SAM" id="MobiDB-lite"/>
    </source>
</evidence>
<dbReference type="AlphaFoldDB" id="A0A7R8Z9D4"/>
<organism evidence="2">
    <name type="scientific">Timema douglasi</name>
    <name type="common">Walking stick</name>
    <dbReference type="NCBI Taxonomy" id="61478"/>
    <lineage>
        <taxon>Eukaryota</taxon>
        <taxon>Metazoa</taxon>
        <taxon>Ecdysozoa</taxon>
        <taxon>Arthropoda</taxon>
        <taxon>Hexapoda</taxon>
        <taxon>Insecta</taxon>
        <taxon>Pterygota</taxon>
        <taxon>Neoptera</taxon>
        <taxon>Polyneoptera</taxon>
        <taxon>Phasmatodea</taxon>
        <taxon>Timematodea</taxon>
        <taxon>Timematoidea</taxon>
        <taxon>Timematidae</taxon>
        <taxon>Timema</taxon>
    </lineage>
</organism>
<feature type="compositionally biased region" description="Polar residues" evidence="1">
    <location>
        <begin position="131"/>
        <end position="144"/>
    </location>
</feature>
<protein>
    <submittedName>
        <fullName evidence="2">Uncharacterized protein</fullName>
    </submittedName>
</protein>
<reference evidence="2" key="1">
    <citation type="submission" date="2020-11" db="EMBL/GenBank/DDBJ databases">
        <authorList>
            <person name="Tran Van P."/>
        </authorList>
    </citation>
    <scope>NUCLEOTIDE SEQUENCE</scope>
</reference>
<accession>A0A7R8Z9D4</accession>
<feature type="region of interest" description="Disordered" evidence="1">
    <location>
        <begin position="121"/>
        <end position="162"/>
    </location>
</feature>
<evidence type="ECO:0000313" key="2">
    <source>
        <dbReference type="EMBL" id="CAD7201358.1"/>
    </source>
</evidence>
<proteinExistence type="predicted"/>
<sequence length="295" mass="32182">MECNYSTWSNPMKHHVDPIASSSLPLNIVYLLTSVATWYKAPAMTATSLSGTEVSNLACRTSRQRLSFDMRGPIRINLDKIEGTCGCAVIDLLFPAPICVGELVFYNYYTAWVTILVPSQPPQTQEDQHNSSKITMEPNQNTTSDIDKTSSRGAIPRSSSKQKELGGWTVSIRVVGSSNVTTSITRGSQKLSLRDIPVNCGVAQRGPQGGVLTSYLQTTKYALPTHLMCVRWGTLQYPDLATSSDFRLVSLPSTKVPAGLPLGGTLRGFLRGQLGQAGWPYSYLGALLYLLVQQT</sequence>
<name>A0A7R8Z9D4_TIMDO</name>
<dbReference type="EMBL" id="OA568287">
    <property type="protein sequence ID" value="CAD7201358.1"/>
    <property type="molecule type" value="Genomic_DNA"/>
</dbReference>